<feature type="transmembrane region" description="Helical" evidence="11">
    <location>
        <begin position="422"/>
        <end position="441"/>
    </location>
</feature>
<evidence type="ECO:0000256" key="2">
    <source>
        <dbReference type="ARBA" id="ARBA00006434"/>
    </source>
</evidence>
<evidence type="ECO:0000256" key="6">
    <source>
        <dbReference type="ARBA" id="ARBA00022989"/>
    </source>
</evidence>
<keyword evidence="5 11" id="KW-0812">Transmembrane</keyword>
<dbReference type="GO" id="GO:0015293">
    <property type="term" value="F:symporter activity"/>
    <property type="evidence" value="ECO:0007669"/>
    <property type="project" value="TreeGrafter"/>
</dbReference>
<feature type="transmembrane region" description="Helical" evidence="11">
    <location>
        <begin position="453"/>
        <end position="470"/>
    </location>
</feature>
<evidence type="ECO:0000256" key="4">
    <source>
        <dbReference type="ARBA" id="ARBA00022475"/>
    </source>
</evidence>
<organism evidence="12 13">
    <name type="scientific">Rubinisphaera italica</name>
    <dbReference type="NCBI Taxonomy" id="2527969"/>
    <lineage>
        <taxon>Bacteria</taxon>
        <taxon>Pseudomonadati</taxon>
        <taxon>Planctomycetota</taxon>
        <taxon>Planctomycetia</taxon>
        <taxon>Planctomycetales</taxon>
        <taxon>Planctomycetaceae</taxon>
        <taxon>Rubinisphaera</taxon>
    </lineage>
</organism>
<comment type="similarity">
    <text evidence="2">Belongs to the sodium:solute symporter (SSF) (TC 2.A.21) family.</text>
</comment>
<keyword evidence="10" id="KW-0739">Sodium transport</keyword>
<evidence type="ECO:0000256" key="11">
    <source>
        <dbReference type="SAM" id="Phobius"/>
    </source>
</evidence>
<keyword evidence="8" id="KW-0406">Ion transport</keyword>
<keyword evidence="3" id="KW-0813">Transport</keyword>
<dbReference type="PANTHER" id="PTHR42985">
    <property type="entry name" value="SODIUM-COUPLED MONOCARBOXYLATE TRANSPORTER"/>
    <property type="match status" value="1"/>
</dbReference>
<feature type="transmembrane region" description="Helical" evidence="11">
    <location>
        <begin position="354"/>
        <end position="380"/>
    </location>
</feature>
<feature type="transmembrane region" description="Helical" evidence="11">
    <location>
        <begin position="224"/>
        <end position="247"/>
    </location>
</feature>
<reference evidence="12 13" key="1">
    <citation type="submission" date="2019-02" db="EMBL/GenBank/DDBJ databases">
        <title>Deep-cultivation of Planctomycetes and their phenomic and genomic characterization uncovers novel biology.</title>
        <authorList>
            <person name="Wiegand S."/>
            <person name="Jogler M."/>
            <person name="Boedeker C."/>
            <person name="Pinto D."/>
            <person name="Vollmers J."/>
            <person name="Rivas-Marin E."/>
            <person name="Kohn T."/>
            <person name="Peeters S.H."/>
            <person name="Heuer A."/>
            <person name="Rast P."/>
            <person name="Oberbeckmann S."/>
            <person name="Bunk B."/>
            <person name="Jeske O."/>
            <person name="Meyerdierks A."/>
            <person name="Storesund J.E."/>
            <person name="Kallscheuer N."/>
            <person name="Luecker S."/>
            <person name="Lage O.M."/>
            <person name="Pohl T."/>
            <person name="Merkel B.J."/>
            <person name="Hornburger P."/>
            <person name="Mueller R.-W."/>
            <person name="Bruemmer F."/>
            <person name="Labrenz M."/>
            <person name="Spormann A.M."/>
            <person name="Op Den Camp H."/>
            <person name="Overmann J."/>
            <person name="Amann R."/>
            <person name="Jetten M.S.M."/>
            <person name="Mascher T."/>
            <person name="Medema M.H."/>
            <person name="Devos D.P."/>
            <person name="Kaster A.-K."/>
            <person name="Ovreas L."/>
            <person name="Rohde M."/>
            <person name="Galperin M.Y."/>
            <person name="Jogler C."/>
        </authorList>
    </citation>
    <scope>NUCLEOTIDE SEQUENCE [LARGE SCALE GENOMIC DNA]</scope>
    <source>
        <strain evidence="12 13">Pan54</strain>
    </source>
</reference>
<feature type="transmembrane region" description="Helical" evidence="11">
    <location>
        <begin position="309"/>
        <end position="334"/>
    </location>
</feature>
<feature type="transmembrane region" description="Helical" evidence="11">
    <location>
        <begin position="38"/>
        <end position="60"/>
    </location>
</feature>
<evidence type="ECO:0000256" key="5">
    <source>
        <dbReference type="ARBA" id="ARBA00022692"/>
    </source>
</evidence>
<evidence type="ECO:0000256" key="1">
    <source>
        <dbReference type="ARBA" id="ARBA00004651"/>
    </source>
</evidence>
<dbReference type="EMBL" id="SJPG01000001">
    <property type="protein sequence ID" value="TWT60783.1"/>
    <property type="molecule type" value="Genomic_DNA"/>
</dbReference>
<dbReference type="InterPro" id="IPR011989">
    <property type="entry name" value="ARM-like"/>
</dbReference>
<dbReference type="Gene3D" id="1.20.1730.10">
    <property type="entry name" value="Sodium/glucose cotransporter"/>
    <property type="match status" value="1"/>
</dbReference>
<feature type="transmembrane region" description="Helical" evidence="11">
    <location>
        <begin position="477"/>
        <end position="499"/>
    </location>
</feature>
<dbReference type="Gene3D" id="1.25.10.10">
    <property type="entry name" value="Leucine-rich Repeat Variant"/>
    <property type="match status" value="1"/>
</dbReference>
<keyword evidence="7" id="KW-0915">Sodium</keyword>
<feature type="transmembrane region" description="Helical" evidence="11">
    <location>
        <begin position="112"/>
        <end position="135"/>
    </location>
</feature>
<feature type="transmembrane region" description="Helical" evidence="11">
    <location>
        <begin position="81"/>
        <end position="100"/>
    </location>
</feature>
<dbReference type="InterPro" id="IPR051163">
    <property type="entry name" value="Sodium:Solute_Symporter_SSF"/>
</dbReference>
<feature type="transmembrane region" description="Helical" evidence="11">
    <location>
        <begin position="511"/>
        <end position="531"/>
    </location>
</feature>
<evidence type="ECO:0000256" key="8">
    <source>
        <dbReference type="ARBA" id="ARBA00023065"/>
    </source>
</evidence>
<dbReference type="AlphaFoldDB" id="A0A5C5XEM4"/>
<evidence type="ECO:0000256" key="3">
    <source>
        <dbReference type="ARBA" id="ARBA00022448"/>
    </source>
</evidence>
<dbReference type="Pfam" id="PF13646">
    <property type="entry name" value="HEAT_2"/>
    <property type="match status" value="1"/>
</dbReference>
<evidence type="ECO:0000256" key="9">
    <source>
        <dbReference type="ARBA" id="ARBA00023136"/>
    </source>
</evidence>
<dbReference type="InterPro" id="IPR001734">
    <property type="entry name" value="Na/solute_symporter"/>
</dbReference>
<name>A0A5C5XEM4_9PLAN</name>
<dbReference type="NCBIfam" id="TIGR00813">
    <property type="entry name" value="sss"/>
    <property type="match status" value="1"/>
</dbReference>
<dbReference type="GO" id="GO:0005886">
    <property type="term" value="C:plasma membrane"/>
    <property type="evidence" value="ECO:0007669"/>
    <property type="project" value="UniProtKB-SubCell"/>
</dbReference>
<dbReference type="GO" id="GO:0006814">
    <property type="term" value="P:sodium ion transport"/>
    <property type="evidence" value="ECO:0007669"/>
    <property type="project" value="UniProtKB-KW"/>
</dbReference>
<dbReference type="SUPFAM" id="SSF48371">
    <property type="entry name" value="ARM repeat"/>
    <property type="match status" value="1"/>
</dbReference>
<feature type="transmembrane region" description="Helical" evidence="11">
    <location>
        <begin position="193"/>
        <end position="212"/>
    </location>
</feature>
<accession>A0A5C5XEM4</accession>
<dbReference type="PROSITE" id="PS50283">
    <property type="entry name" value="NA_SOLUT_SYMP_3"/>
    <property type="match status" value="1"/>
</dbReference>
<evidence type="ECO:0000256" key="7">
    <source>
        <dbReference type="ARBA" id="ARBA00023053"/>
    </source>
</evidence>
<comment type="caution">
    <text evidence="12">The sequence shown here is derived from an EMBL/GenBank/DDBJ whole genome shotgun (WGS) entry which is preliminary data.</text>
</comment>
<evidence type="ECO:0000313" key="13">
    <source>
        <dbReference type="Proteomes" id="UP000316095"/>
    </source>
</evidence>
<feature type="transmembrane region" description="Helical" evidence="11">
    <location>
        <begin position="538"/>
        <end position="559"/>
    </location>
</feature>
<dbReference type="InterPro" id="IPR016024">
    <property type="entry name" value="ARM-type_fold"/>
</dbReference>
<keyword evidence="6 11" id="KW-1133">Transmembrane helix</keyword>
<keyword evidence="13" id="KW-1185">Reference proteome</keyword>
<keyword evidence="4" id="KW-1003">Cell membrane</keyword>
<keyword evidence="9 11" id="KW-0472">Membrane</keyword>
<dbReference type="PANTHER" id="PTHR42985:SF40">
    <property type="entry name" value="LD47995P-RELATED"/>
    <property type="match status" value="1"/>
</dbReference>
<evidence type="ECO:0000256" key="10">
    <source>
        <dbReference type="ARBA" id="ARBA00023201"/>
    </source>
</evidence>
<sequence length="832" mass="90114">MRIEQVGSFRLPGMLALAICLVPTTVFGEETGQTAAASGLTVADWIIIAIYALGTLALGWHLGRKQANTKEYFTGSGGMNSFLIGVSLFATLLSTISYLSLPGEAIGKGPAFVVNLIGYPIVYALVAYWLLPVYMKHRVTSAYELLEQNLGRGTRLLGGAMFILLRLVWMSILIYFAASALAIIFGVDETWEPLIVLFAGTIAVGYTSLGGLRAVVITDAIQTVLLYTGAVLVIGMVTWHMGGFGWFPTQWHPEWDRQPVMSFDPAVRMSLVGVLLSMIVWMVATYGGDQVSVQRFMATKDLKAARKSIGVNLIVGTIVSLTLLLAGFALLGFYDANPNDLGDKLSLKGNADKIFPHFIATGLPPIVTGLVVAAICAAAMSSIDSGINSITAVVLSDFSSTTRTGKETDEDEERRRFRRARILAVLIGAIIIATSTLVKFVPGNILAITNKTVNLLPPHIFALFVFALFVRNARQQGVWLGCAAGTIVAVLIGFSGPIFGYRADTGTDPVSFIWMAPVSLVVNLAVGWLACRLLPNWAWLKWIPAAVMSVFVLALLTIWKPHQHIQLDDTTHAKCIRVLREGLRSDEFWPAMHAAEGLTIGGHGAEVREYLESMLAADNWDDQQLCGLSRELVRAGDPAREQIMLDILAGEDDFGHIHAVESLFKVGGLAERTQLERAFREGKTPPLRLMAAAALAKAGDDEAMSLLRESLTSNDEDTFRIAAWILARVGDKSDIEPIRARLSDASTPMNKAFLNHALAALGDKAGLDLLSKNLDSDDPDIRAHAATFAGDARAVSLAPKLIKQLNDLDLDARIRAAQSLLDLAKKADHKKN</sequence>
<dbReference type="InterPro" id="IPR038377">
    <property type="entry name" value="Na/Glc_symporter_sf"/>
</dbReference>
<evidence type="ECO:0000313" key="12">
    <source>
        <dbReference type="EMBL" id="TWT60783.1"/>
    </source>
</evidence>
<dbReference type="Proteomes" id="UP000316095">
    <property type="component" value="Unassembled WGS sequence"/>
</dbReference>
<protein>
    <submittedName>
        <fullName evidence="12">Sodium/glucose cotransporter</fullName>
    </submittedName>
</protein>
<dbReference type="Pfam" id="PF00474">
    <property type="entry name" value="SSF"/>
    <property type="match status" value="1"/>
</dbReference>
<comment type="subcellular location">
    <subcellularLocation>
        <location evidence="1">Cell membrane</location>
        <topology evidence="1">Multi-pass membrane protein</topology>
    </subcellularLocation>
</comment>
<feature type="transmembrane region" description="Helical" evidence="11">
    <location>
        <begin position="156"/>
        <end position="187"/>
    </location>
</feature>
<feature type="transmembrane region" description="Helical" evidence="11">
    <location>
        <begin position="267"/>
        <end position="288"/>
    </location>
</feature>
<gene>
    <name evidence="12" type="primary">sglT_3</name>
    <name evidence="12" type="ORF">Pan54_15100</name>
</gene>
<proteinExistence type="inferred from homology"/>